<protein>
    <submittedName>
        <fullName evidence="2">Uncharacterized protein</fullName>
    </submittedName>
</protein>
<sequence length="92" mass="9953">MMRPIERSSVDAAGGGRRPQPPHFIHVPANAARASRSTITVSAHLPVPVFFRALCQFTGRCITPRRSPFLLPYPSLGLPTPRPVSQTSSSCS</sequence>
<organism evidence="2 3">
    <name type="scientific">Gonapodya prolifera (strain JEL478)</name>
    <name type="common">Monoblepharis prolifera</name>
    <dbReference type="NCBI Taxonomy" id="1344416"/>
    <lineage>
        <taxon>Eukaryota</taxon>
        <taxon>Fungi</taxon>
        <taxon>Fungi incertae sedis</taxon>
        <taxon>Chytridiomycota</taxon>
        <taxon>Chytridiomycota incertae sedis</taxon>
        <taxon>Monoblepharidomycetes</taxon>
        <taxon>Monoblepharidales</taxon>
        <taxon>Gonapodyaceae</taxon>
        <taxon>Gonapodya</taxon>
    </lineage>
</organism>
<name>A0A139A0N5_GONPJ</name>
<proteinExistence type="predicted"/>
<dbReference type="AlphaFoldDB" id="A0A139A0N5"/>
<gene>
    <name evidence="2" type="ORF">M427DRAFT_183705</name>
</gene>
<dbReference type="Proteomes" id="UP000070544">
    <property type="component" value="Unassembled WGS sequence"/>
</dbReference>
<evidence type="ECO:0000313" key="2">
    <source>
        <dbReference type="EMBL" id="KXS10284.1"/>
    </source>
</evidence>
<keyword evidence="3" id="KW-1185">Reference proteome</keyword>
<evidence type="ECO:0000313" key="3">
    <source>
        <dbReference type="Proteomes" id="UP000070544"/>
    </source>
</evidence>
<evidence type="ECO:0000256" key="1">
    <source>
        <dbReference type="SAM" id="MobiDB-lite"/>
    </source>
</evidence>
<dbReference type="EMBL" id="KQ965831">
    <property type="protein sequence ID" value="KXS10284.1"/>
    <property type="molecule type" value="Genomic_DNA"/>
</dbReference>
<feature type="region of interest" description="Disordered" evidence="1">
    <location>
        <begin position="1"/>
        <end position="24"/>
    </location>
</feature>
<reference evidence="2 3" key="1">
    <citation type="journal article" date="2015" name="Genome Biol. Evol.">
        <title>Phylogenomic analyses indicate that early fungi evolved digesting cell walls of algal ancestors of land plants.</title>
        <authorList>
            <person name="Chang Y."/>
            <person name="Wang S."/>
            <person name="Sekimoto S."/>
            <person name="Aerts A.L."/>
            <person name="Choi C."/>
            <person name="Clum A."/>
            <person name="LaButti K.M."/>
            <person name="Lindquist E.A."/>
            <person name="Yee Ngan C."/>
            <person name="Ohm R.A."/>
            <person name="Salamov A.A."/>
            <person name="Grigoriev I.V."/>
            <person name="Spatafora J.W."/>
            <person name="Berbee M.L."/>
        </authorList>
    </citation>
    <scope>NUCLEOTIDE SEQUENCE [LARGE SCALE GENOMIC DNA]</scope>
    <source>
        <strain evidence="2 3">JEL478</strain>
    </source>
</reference>
<accession>A0A139A0N5</accession>